<proteinExistence type="predicted"/>
<name>A0ACC6P4H3_9BURK</name>
<keyword evidence="1" id="KW-0489">Methyltransferase</keyword>
<dbReference type="EMBL" id="JAWDIE010000020">
    <property type="protein sequence ID" value="MEJ7139113.1"/>
    <property type="molecule type" value="Genomic_DNA"/>
</dbReference>
<organism evidence="1 2">
    <name type="scientific">Amphibiibacter pelophylacis</name>
    <dbReference type="NCBI Taxonomy" id="1799477"/>
    <lineage>
        <taxon>Bacteria</taxon>
        <taxon>Pseudomonadati</taxon>
        <taxon>Pseudomonadota</taxon>
        <taxon>Betaproteobacteria</taxon>
        <taxon>Burkholderiales</taxon>
        <taxon>Sphaerotilaceae</taxon>
        <taxon>Amphibiibacter</taxon>
    </lineage>
</organism>
<keyword evidence="1" id="KW-0808">Transferase</keyword>
<reference evidence="1" key="1">
    <citation type="submission" date="2023-10" db="EMBL/GenBank/DDBJ databases">
        <title>Amphibacter perezi, gen. nov., sp. nov. a novel taxa of the family Comamonadaceae, class Betaproteobacteria isolated from the skin microbiota of Pelophylax perezi from different populations.</title>
        <authorList>
            <person name="Costa S."/>
            <person name="Proenca D.N."/>
            <person name="Lopes I."/>
            <person name="Morais P.V."/>
        </authorList>
    </citation>
    <scope>NUCLEOTIDE SEQUENCE</scope>
    <source>
        <strain evidence="1">SL12-8</strain>
    </source>
</reference>
<dbReference type="Proteomes" id="UP001364695">
    <property type="component" value="Unassembled WGS sequence"/>
</dbReference>
<protein>
    <submittedName>
        <fullName evidence="1">23S rRNA (Uracil(1939)-C(5))-methyltransferase RlmD</fullName>
        <ecNumber evidence="1">2.1.1.190</ecNumber>
    </submittedName>
</protein>
<evidence type="ECO:0000313" key="2">
    <source>
        <dbReference type="Proteomes" id="UP001364695"/>
    </source>
</evidence>
<accession>A0ACC6P4H3</accession>
<gene>
    <name evidence="1" type="primary">rlmD</name>
    <name evidence="1" type="ORF">RV045_11840</name>
</gene>
<keyword evidence="2" id="KW-1185">Reference proteome</keyword>
<comment type="caution">
    <text evidence="1">The sequence shown here is derived from an EMBL/GenBank/DDBJ whole genome shotgun (WGS) entry which is preliminary data.</text>
</comment>
<sequence>MSRRRGPPPPAPLEGDPVLQVDAMDLDGQGVARAPDGRVVFIEGALPGERVRMVVQRRKERWVAGPMTALEQPSPLRVTPPCPHFGLHAGACGGCKVQHLEPSAQVAIKQRVLEDQLERVGRVRPDRILPAIAGPSLGYRDRARLTVRYVEKKGDVLIGFHERASRYVADMTACRVLPPTVESLLRPLRALLMGMDARSQIPQIEVAVGRSRPRGQDAEGHFTAPLGDQRVTVIALVLRVLQPLSEADIARLHAFAQQHAVQWWLQPKGPDSIALLDDAGAAAPAGATDARSAQLAYDLDEFDVHMPFRPTDFTQVNPQINAVLVGRALRLLQVEPGSRVIDWFCGLGNFSLPLARRVGASGQVLGIEGSATLVDRARDNARRNGLDHAQFDVSNLFEMTPQALYALQQRHGVAQRWLVDPPRDGAYALVQALAALCGAPLLKSGHVVLQRSRGVEDLVADAAPDSPEAPELADFTPPPGWQPPQRIVYVSCNPATLARDTDVLVHGAGYRLVSAGVINMFPHTAHVESMAVFERPAMP</sequence>
<evidence type="ECO:0000313" key="1">
    <source>
        <dbReference type="EMBL" id="MEJ7139113.1"/>
    </source>
</evidence>
<dbReference type="EC" id="2.1.1.190" evidence="1"/>